<evidence type="ECO:0000313" key="3">
    <source>
        <dbReference type="Proteomes" id="UP001595075"/>
    </source>
</evidence>
<evidence type="ECO:0000313" key="2">
    <source>
        <dbReference type="EMBL" id="KAL2068638.1"/>
    </source>
</evidence>
<gene>
    <name evidence="2" type="ORF">VTL71DRAFT_14975</name>
</gene>
<dbReference type="EMBL" id="JAZHXI010000008">
    <property type="protein sequence ID" value="KAL2068638.1"/>
    <property type="molecule type" value="Genomic_DNA"/>
</dbReference>
<feature type="region of interest" description="Disordered" evidence="1">
    <location>
        <begin position="46"/>
        <end position="81"/>
    </location>
</feature>
<sequence length="107" mass="11845">MRSLFSGWSFLMSKIQKTRLTKAKTEIKTEKQVQIGPEERVKGIPVVSETKITTSAEAPTKPHDEPIFPREAEPASVSSSDMADNYTCCDCEMDCRYGGCTAFDGMS</sequence>
<organism evidence="2 3">
    <name type="scientific">Oculimacula yallundae</name>
    <dbReference type="NCBI Taxonomy" id="86028"/>
    <lineage>
        <taxon>Eukaryota</taxon>
        <taxon>Fungi</taxon>
        <taxon>Dikarya</taxon>
        <taxon>Ascomycota</taxon>
        <taxon>Pezizomycotina</taxon>
        <taxon>Leotiomycetes</taxon>
        <taxon>Helotiales</taxon>
        <taxon>Ploettnerulaceae</taxon>
        <taxon>Oculimacula</taxon>
    </lineage>
</organism>
<dbReference type="Proteomes" id="UP001595075">
    <property type="component" value="Unassembled WGS sequence"/>
</dbReference>
<keyword evidence="3" id="KW-1185">Reference proteome</keyword>
<proteinExistence type="predicted"/>
<evidence type="ECO:0000256" key="1">
    <source>
        <dbReference type="SAM" id="MobiDB-lite"/>
    </source>
</evidence>
<name>A0ABR4CFD9_9HELO</name>
<protein>
    <submittedName>
        <fullName evidence="2">Uncharacterized protein</fullName>
    </submittedName>
</protein>
<comment type="caution">
    <text evidence="2">The sequence shown here is derived from an EMBL/GenBank/DDBJ whole genome shotgun (WGS) entry which is preliminary data.</text>
</comment>
<accession>A0ABR4CFD9</accession>
<reference evidence="2 3" key="1">
    <citation type="journal article" date="2024" name="Commun. Biol.">
        <title>Comparative genomic analysis of thermophilic fungi reveals convergent evolutionary adaptations and gene losses.</title>
        <authorList>
            <person name="Steindorff A.S."/>
            <person name="Aguilar-Pontes M.V."/>
            <person name="Robinson A.J."/>
            <person name="Andreopoulos B."/>
            <person name="LaButti K."/>
            <person name="Kuo A."/>
            <person name="Mondo S."/>
            <person name="Riley R."/>
            <person name="Otillar R."/>
            <person name="Haridas S."/>
            <person name="Lipzen A."/>
            <person name="Grimwood J."/>
            <person name="Schmutz J."/>
            <person name="Clum A."/>
            <person name="Reid I.D."/>
            <person name="Moisan M.C."/>
            <person name="Butler G."/>
            <person name="Nguyen T.T.M."/>
            <person name="Dewar K."/>
            <person name="Conant G."/>
            <person name="Drula E."/>
            <person name="Henrissat B."/>
            <person name="Hansel C."/>
            <person name="Singer S."/>
            <person name="Hutchinson M.I."/>
            <person name="de Vries R.P."/>
            <person name="Natvig D.O."/>
            <person name="Powell A.J."/>
            <person name="Tsang A."/>
            <person name="Grigoriev I.V."/>
        </authorList>
    </citation>
    <scope>NUCLEOTIDE SEQUENCE [LARGE SCALE GENOMIC DNA]</scope>
    <source>
        <strain evidence="2 3">CBS 494.80</strain>
    </source>
</reference>
<feature type="compositionally biased region" description="Basic and acidic residues" evidence="1">
    <location>
        <begin position="60"/>
        <end position="73"/>
    </location>
</feature>